<protein>
    <submittedName>
        <fullName evidence="2">Uncharacterized protein</fullName>
    </submittedName>
</protein>
<dbReference type="Proteomes" id="UP000237000">
    <property type="component" value="Unassembled WGS sequence"/>
</dbReference>
<evidence type="ECO:0000256" key="1">
    <source>
        <dbReference type="SAM" id="MobiDB-lite"/>
    </source>
</evidence>
<evidence type="ECO:0000313" key="3">
    <source>
        <dbReference type="Proteomes" id="UP000237000"/>
    </source>
</evidence>
<keyword evidence="3" id="KW-1185">Reference proteome</keyword>
<dbReference type="EMBL" id="JXTC01000002">
    <property type="protein sequence ID" value="POO03681.1"/>
    <property type="molecule type" value="Genomic_DNA"/>
</dbReference>
<dbReference type="AlphaFoldDB" id="A0A2P5G0Y5"/>
<comment type="caution">
    <text evidence="2">The sequence shown here is derived from an EMBL/GenBank/DDBJ whole genome shotgun (WGS) entry which is preliminary data.</text>
</comment>
<accession>A0A2P5G0Y5</accession>
<dbReference type="InParanoid" id="A0A2P5G0Y5"/>
<sequence length="71" mass="7635">MASSPPAASTSTEATCADNVPPSAPQKTMVSLLAPPTTRDKSYLQPFVNRLSHHYPKACLLAFNVVVEHLK</sequence>
<organism evidence="2 3">
    <name type="scientific">Trema orientale</name>
    <name type="common">Charcoal tree</name>
    <name type="synonym">Celtis orientalis</name>
    <dbReference type="NCBI Taxonomy" id="63057"/>
    <lineage>
        <taxon>Eukaryota</taxon>
        <taxon>Viridiplantae</taxon>
        <taxon>Streptophyta</taxon>
        <taxon>Embryophyta</taxon>
        <taxon>Tracheophyta</taxon>
        <taxon>Spermatophyta</taxon>
        <taxon>Magnoliopsida</taxon>
        <taxon>eudicotyledons</taxon>
        <taxon>Gunneridae</taxon>
        <taxon>Pentapetalae</taxon>
        <taxon>rosids</taxon>
        <taxon>fabids</taxon>
        <taxon>Rosales</taxon>
        <taxon>Cannabaceae</taxon>
        <taxon>Trema</taxon>
    </lineage>
</organism>
<name>A0A2P5G0Y5_TREOI</name>
<feature type="region of interest" description="Disordered" evidence="1">
    <location>
        <begin position="1"/>
        <end position="26"/>
    </location>
</feature>
<gene>
    <name evidence="2" type="ORF">TorRG33x02_008860</name>
</gene>
<feature type="compositionally biased region" description="Low complexity" evidence="1">
    <location>
        <begin position="1"/>
        <end position="15"/>
    </location>
</feature>
<proteinExistence type="predicted"/>
<evidence type="ECO:0000313" key="2">
    <source>
        <dbReference type="EMBL" id="POO03681.1"/>
    </source>
</evidence>
<reference evidence="3" key="1">
    <citation type="submission" date="2016-06" db="EMBL/GenBank/DDBJ databases">
        <title>Parallel loss of symbiosis genes in relatives of nitrogen-fixing non-legume Parasponia.</title>
        <authorList>
            <person name="Van Velzen R."/>
            <person name="Holmer R."/>
            <person name="Bu F."/>
            <person name="Rutten L."/>
            <person name="Van Zeijl A."/>
            <person name="Liu W."/>
            <person name="Santuari L."/>
            <person name="Cao Q."/>
            <person name="Sharma T."/>
            <person name="Shen D."/>
            <person name="Roswanjaya Y."/>
            <person name="Wardhani T."/>
            <person name="Kalhor M.S."/>
            <person name="Jansen J."/>
            <person name="Van den Hoogen J."/>
            <person name="Gungor B."/>
            <person name="Hartog M."/>
            <person name="Hontelez J."/>
            <person name="Verver J."/>
            <person name="Yang W.-C."/>
            <person name="Schijlen E."/>
            <person name="Repin R."/>
            <person name="Schilthuizen M."/>
            <person name="Schranz E."/>
            <person name="Heidstra R."/>
            <person name="Miyata K."/>
            <person name="Fedorova E."/>
            <person name="Kohlen W."/>
            <person name="Bisseling T."/>
            <person name="Smit S."/>
            <person name="Geurts R."/>
        </authorList>
    </citation>
    <scope>NUCLEOTIDE SEQUENCE [LARGE SCALE GENOMIC DNA]</scope>
    <source>
        <strain evidence="3">cv. RG33-2</strain>
    </source>
</reference>